<accession>A0A3N2Q4W5</accession>
<reference evidence="2 3" key="1">
    <citation type="journal article" date="2018" name="Mol. Ecol.">
        <title>The obligate alkalophilic soda-lake fungus Sodiomyces alkalinus has shifted to a protein diet.</title>
        <authorList>
            <person name="Grum-Grzhimaylo A.A."/>
            <person name="Falkoski D.L."/>
            <person name="van den Heuvel J."/>
            <person name="Valero-Jimenez C.A."/>
            <person name="Min B."/>
            <person name="Choi I.G."/>
            <person name="Lipzen A."/>
            <person name="Daum C.G."/>
            <person name="Aanen D.K."/>
            <person name="Tsang A."/>
            <person name="Henrissat B."/>
            <person name="Bilanenko E.N."/>
            <person name="de Vries R.P."/>
            <person name="van Kan J.A.L."/>
            <person name="Grigoriev I.V."/>
            <person name="Debets A.J.M."/>
        </authorList>
    </citation>
    <scope>NUCLEOTIDE SEQUENCE [LARGE SCALE GENOMIC DNA]</scope>
    <source>
        <strain evidence="2 3">F11</strain>
    </source>
</reference>
<evidence type="ECO:0000256" key="1">
    <source>
        <dbReference type="SAM" id="MobiDB-lite"/>
    </source>
</evidence>
<feature type="compositionally biased region" description="Polar residues" evidence="1">
    <location>
        <begin position="69"/>
        <end position="79"/>
    </location>
</feature>
<feature type="region of interest" description="Disordered" evidence="1">
    <location>
        <begin position="1"/>
        <end position="79"/>
    </location>
</feature>
<feature type="compositionally biased region" description="Basic and acidic residues" evidence="1">
    <location>
        <begin position="30"/>
        <end position="42"/>
    </location>
</feature>
<keyword evidence="3" id="KW-1185">Reference proteome</keyword>
<sequence length="98" mass="11335">MELGSPGLASCFHSLNPHTTQLPPTAFTYSRDEETSFEHQLSRPDMQTLSTMTPYQRPPFDSSSRTKETQTNQPEPNMTISFRRILHLRHLQSYLQQP</sequence>
<dbReference type="RefSeq" id="XP_028469620.1">
    <property type="nucleotide sequence ID" value="XM_028613669.1"/>
</dbReference>
<evidence type="ECO:0000313" key="3">
    <source>
        <dbReference type="Proteomes" id="UP000272025"/>
    </source>
</evidence>
<protein>
    <submittedName>
        <fullName evidence="2">Uncharacterized protein</fullName>
    </submittedName>
</protein>
<feature type="compositionally biased region" description="Polar residues" evidence="1">
    <location>
        <begin position="45"/>
        <end position="54"/>
    </location>
</feature>
<dbReference type="Proteomes" id="UP000272025">
    <property type="component" value="Unassembled WGS sequence"/>
</dbReference>
<name>A0A3N2Q4W5_SODAK</name>
<organism evidence="2 3">
    <name type="scientific">Sodiomyces alkalinus (strain CBS 110278 / VKM F-3762 / F11)</name>
    <name type="common">Alkaliphilic filamentous fungus</name>
    <dbReference type="NCBI Taxonomy" id="1314773"/>
    <lineage>
        <taxon>Eukaryota</taxon>
        <taxon>Fungi</taxon>
        <taxon>Dikarya</taxon>
        <taxon>Ascomycota</taxon>
        <taxon>Pezizomycotina</taxon>
        <taxon>Sordariomycetes</taxon>
        <taxon>Hypocreomycetidae</taxon>
        <taxon>Glomerellales</taxon>
        <taxon>Plectosphaerellaceae</taxon>
        <taxon>Sodiomyces</taxon>
    </lineage>
</organism>
<dbReference type="EMBL" id="ML119051">
    <property type="protein sequence ID" value="ROT41814.1"/>
    <property type="molecule type" value="Genomic_DNA"/>
</dbReference>
<evidence type="ECO:0000313" key="2">
    <source>
        <dbReference type="EMBL" id="ROT41814.1"/>
    </source>
</evidence>
<dbReference type="AlphaFoldDB" id="A0A3N2Q4W5"/>
<dbReference type="GeneID" id="39582147"/>
<proteinExistence type="predicted"/>
<gene>
    <name evidence="2" type="ORF">SODALDRAFT_353926</name>
</gene>